<evidence type="ECO:0000256" key="5">
    <source>
        <dbReference type="SAM" id="Phobius"/>
    </source>
</evidence>
<dbReference type="GO" id="GO:0016020">
    <property type="term" value="C:membrane"/>
    <property type="evidence" value="ECO:0007669"/>
    <property type="project" value="UniProtKB-SubCell"/>
</dbReference>
<evidence type="ECO:0000313" key="7">
    <source>
        <dbReference type="Proteomes" id="UP000578531"/>
    </source>
</evidence>
<dbReference type="PANTHER" id="PTHR30266">
    <property type="entry name" value="MECHANOSENSITIVE CHANNEL MSCL"/>
    <property type="match status" value="1"/>
</dbReference>
<keyword evidence="3 5" id="KW-1133">Transmembrane helix</keyword>
<dbReference type="OrthoDB" id="10010920at2759"/>
<feature type="transmembrane region" description="Helical" evidence="5">
    <location>
        <begin position="123"/>
        <end position="143"/>
    </location>
</feature>
<proteinExistence type="predicted"/>
<name>A0A8H6G6I1_9LECA</name>
<dbReference type="Gene3D" id="1.10.1200.120">
    <property type="entry name" value="Large-conductance mechanosensitive channel, MscL, domain 1"/>
    <property type="match status" value="1"/>
</dbReference>
<dbReference type="FunFam" id="1.10.1200.120:FF:000004">
    <property type="entry name" value="Ion channel, putative"/>
    <property type="match status" value="1"/>
</dbReference>
<dbReference type="EMBL" id="JACCJC010000001">
    <property type="protein sequence ID" value="KAF6241441.1"/>
    <property type="molecule type" value="Genomic_DNA"/>
</dbReference>
<dbReference type="GeneID" id="59281831"/>
<dbReference type="InterPro" id="IPR037673">
    <property type="entry name" value="MSC/AndL"/>
</dbReference>
<keyword evidence="7" id="KW-1185">Reference proteome</keyword>
<evidence type="ECO:0000256" key="2">
    <source>
        <dbReference type="ARBA" id="ARBA00022692"/>
    </source>
</evidence>
<keyword evidence="2 5" id="KW-0812">Transmembrane</keyword>
<sequence length="203" mass="22541">MPQLEIDDTRQHLLQAGQKAKTRASRFWNGFSDFALQDNVLEVAVGLILAAAFTAVVTSFVSDVLLPILSLLPFIDRNFDEKFAVLRAGPHYGKGAGRGYNTMKLALEDGAVIMSWGTFINKVFNFIGIGIALYTVALVYGWASNDSVIKHTVKCKYCRKRIGEKAQRCVNFATRKDLLTIVALKKGLKRLEEKVDVLLSSLE</sequence>
<reference evidence="6 7" key="1">
    <citation type="journal article" date="2020" name="Genomics">
        <title>Complete, high-quality genomes from long-read metagenomic sequencing of two wolf lichen thalli reveals enigmatic genome architecture.</title>
        <authorList>
            <person name="McKenzie S.K."/>
            <person name="Walston R.F."/>
            <person name="Allen J.L."/>
        </authorList>
    </citation>
    <scope>NUCLEOTIDE SEQUENCE [LARGE SCALE GENOMIC DNA]</scope>
    <source>
        <strain evidence="6">WasteWater2</strain>
    </source>
</reference>
<evidence type="ECO:0000256" key="4">
    <source>
        <dbReference type="ARBA" id="ARBA00023136"/>
    </source>
</evidence>
<comment type="subcellular location">
    <subcellularLocation>
        <location evidence="1">Membrane</location>
        <topology evidence="1">Multi-pass membrane protein</topology>
    </subcellularLocation>
</comment>
<gene>
    <name evidence="6" type="ORF">HO173_000151</name>
</gene>
<dbReference type="RefSeq" id="XP_037170681.1">
    <property type="nucleotide sequence ID" value="XM_037302102.1"/>
</dbReference>
<dbReference type="Pfam" id="PF01741">
    <property type="entry name" value="MscL"/>
    <property type="match status" value="1"/>
</dbReference>
<evidence type="ECO:0000256" key="1">
    <source>
        <dbReference type="ARBA" id="ARBA00004141"/>
    </source>
</evidence>
<feature type="transmembrane region" description="Helical" evidence="5">
    <location>
        <begin position="43"/>
        <end position="72"/>
    </location>
</feature>
<dbReference type="PANTHER" id="PTHR30266:SF2">
    <property type="entry name" value="LARGE-CONDUCTANCE MECHANOSENSITIVE CHANNEL"/>
    <property type="match status" value="1"/>
</dbReference>
<dbReference type="Proteomes" id="UP000578531">
    <property type="component" value="Unassembled WGS sequence"/>
</dbReference>
<dbReference type="GO" id="GO:0008381">
    <property type="term" value="F:mechanosensitive monoatomic ion channel activity"/>
    <property type="evidence" value="ECO:0007669"/>
    <property type="project" value="TreeGrafter"/>
</dbReference>
<dbReference type="AlphaFoldDB" id="A0A8H6G6I1"/>
<evidence type="ECO:0000313" key="6">
    <source>
        <dbReference type="EMBL" id="KAF6241441.1"/>
    </source>
</evidence>
<comment type="caution">
    <text evidence="6">The sequence shown here is derived from an EMBL/GenBank/DDBJ whole genome shotgun (WGS) entry which is preliminary data.</text>
</comment>
<dbReference type="InterPro" id="IPR036019">
    <property type="entry name" value="MscL_channel"/>
</dbReference>
<dbReference type="SUPFAM" id="SSF81330">
    <property type="entry name" value="Gated mechanosensitive channel"/>
    <property type="match status" value="1"/>
</dbReference>
<evidence type="ECO:0000256" key="3">
    <source>
        <dbReference type="ARBA" id="ARBA00022989"/>
    </source>
</evidence>
<protein>
    <recommendedName>
        <fullName evidence="8">Ion channel</fullName>
    </recommendedName>
</protein>
<accession>A0A8H6G6I1</accession>
<organism evidence="6 7">
    <name type="scientific">Letharia columbiana</name>
    <dbReference type="NCBI Taxonomy" id="112416"/>
    <lineage>
        <taxon>Eukaryota</taxon>
        <taxon>Fungi</taxon>
        <taxon>Dikarya</taxon>
        <taxon>Ascomycota</taxon>
        <taxon>Pezizomycotina</taxon>
        <taxon>Lecanoromycetes</taxon>
        <taxon>OSLEUM clade</taxon>
        <taxon>Lecanoromycetidae</taxon>
        <taxon>Lecanorales</taxon>
        <taxon>Lecanorineae</taxon>
        <taxon>Parmeliaceae</taxon>
        <taxon>Letharia</taxon>
    </lineage>
</organism>
<keyword evidence="4 5" id="KW-0472">Membrane</keyword>
<evidence type="ECO:0008006" key="8">
    <source>
        <dbReference type="Google" id="ProtNLM"/>
    </source>
</evidence>